<reference evidence="2 3" key="1">
    <citation type="submission" date="2017-07" db="EMBL/GenBank/DDBJ databases">
        <title>Genome sequence of the Sordaria macrospora wild type strain R19027.</title>
        <authorList>
            <person name="Nowrousian M."/>
            <person name="Teichert I."/>
            <person name="Kueck U."/>
        </authorList>
    </citation>
    <scope>NUCLEOTIDE SEQUENCE [LARGE SCALE GENOMIC DNA]</scope>
    <source>
        <strain evidence="2 3">R19027</strain>
        <tissue evidence="2">Mycelium</tissue>
    </source>
</reference>
<evidence type="ECO:0000313" key="3">
    <source>
        <dbReference type="Proteomes" id="UP000433876"/>
    </source>
</evidence>
<name>A0A8S8ZRN6_SORMA</name>
<proteinExistence type="predicted"/>
<feature type="compositionally biased region" description="Basic and acidic residues" evidence="1">
    <location>
        <begin position="135"/>
        <end position="158"/>
    </location>
</feature>
<organism evidence="2 3">
    <name type="scientific">Sordaria macrospora</name>
    <dbReference type="NCBI Taxonomy" id="5147"/>
    <lineage>
        <taxon>Eukaryota</taxon>
        <taxon>Fungi</taxon>
        <taxon>Dikarya</taxon>
        <taxon>Ascomycota</taxon>
        <taxon>Pezizomycotina</taxon>
        <taxon>Sordariomycetes</taxon>
        <taxon>Sordariomycetidae</taxon>
        <taxon>Sordariales</taxon>
        <taxon>Sordariaceae</taxon>
        <taxon>Sordaria</taxon>
    </lineage>
</organism>
<dbReference type="EMBL" id="NMPR01000091">
    <property type="protein sequence ID" value="KAA8630912.1"/>
    <property type="molecule type" value="Genomic_DNA"/>
</dbReference>
<accession>A0A8S8ZRN6</accession>
<sequence length="183" mass="20902">MDTPQNPRTAVATMASALERRNNIISAVQSSYGFSNDRIRSTITKIIIPETVGVCRKWIFQVKRSGEGGLLKSGLNLNLVTDFSQMIKWWVDYNLWAHFFCQYIHQPQFEELENLDPEFLVFLESEEIAMLATKAIDEERTTPEGSKHEESSQRDETIRLTGESQQDVDPGLLSHGHCPQSWV</sequence>
<comment type="caution">
    <text evidence="2">The sequence shown here is derived from an EMBL/GenBank/DDBJ whole genome shotgun (WGS) entry which is preliminary data.</text>
</comment>
<feature type="region of interest" description="Disordered" evidence="1">
    <location>
        <begin position="135"/>
        <end position="183"/>
    </location>
</feature>
<protein>
    <submittedName>
        <fullName evidence="2">Uncharacterized protein</fullName>
    </submittedName>
</protein>
<evidence type="ECO:0000256" key="1">
    <source>
        <dbReference type="SAM" id="MobiDB-lite"/>
    </source>
</evidence>
<evidence type="ECO:0000313" key="2">
    <source>
        <dbReference type="EMBL" id="KAA8630912.1"/>
    </source>
</evidence>
<dbReference type="Proteomes" id="UP000433876">
    <property type="component" value="Unassembled WGS sequence"/>
</dbReference>
<gene>
    <name evidence="2" type="ORF">SMACR_09815</name>
</gene>
<dbReference type="AlphaFoldDB" id="A0A8S8ZRN6"/>